<sequence length="219" mass="22964">MTTTHHQPTLIMLSLLNISLDGELAKKHGENNESPGTSDTPSYPSPAATSHAPRLKRPTFLPIKNHARPALSSNDKRSPIGAGKGLEERSHESLLPLVINRAQKAPYCSPLSSLTNSMYQLPAVTIPTALPSVGGTSAGVVGVGVAAGTPVVISSATPTTTANLPVITASSGSDALVSRRSKTVYGEYSTAPSLHVYVEASLQEATRQNIDASLYYHDV</sequence>
<evidence type="ECO:0000313" key="2">
    <source>
        <dbReference type="EMBL" id="KAG7154711.1"/>
    </source>
</evidence>
<accession>A0A8J5JA83</accession>
<comment type="caution">
    <text evidence="2">The sequence shown here is derived from an EMBL/GenBank/DDBJ whole genome shotgun (WGS) entry which is preliminary data.</text>
</comment>
<keyword evidence="3" id="KW-1185">Reference proteome</keyword>
<gene>
    <name evidence="2" type="ORF">Hamer_G015073</name>
</gene>
<evidence type="ECO:0000313" key="3">
    <source>
        <dbReference type="Proteomes" id="UP000747542"/>
    </source>
</evidence>
<feature type="region of interest" description="Disordered" evidence="1">
    <location>
        <begin position="26"/>
        <end position="87"/>
    </location>
</feature>
<evidence type="ECO:0000256" key="1">
    <source>
        <dbReference type="SAM" id="MobiDB-lite"/>
    </source>
</evidence>
<name>A0A8J5JA83_HOMAM</name>
<proteinExistence type="predicted"/>
<feature type="non-terminal residue" evidence="2">
    <location>
        <position position="219"/>
    </location>
</feature>
<dbReference type="AlphaFoldDB" id="A0A8J5JA83"/>
<feature type="compositionally biased region" description="Polar residues" evidence="1">
    <location>
        <begin position="32"/>
        <end position="42"/>
    </location>
</feature>
<protein>
    <submittedName>
        <fullName evidence="2">Uncharacterized protein</fullName>
    </submittedName>
</protein>
<reference evidence="2" key="1">
    <citation type="journal article" date="2021" name="Sci. Adv.">
        <title>The American lobster genome reveals insights on longevity, neural, and immune adaptations.</title>
        <authorList>
            <person name="Polinski J.M."/>
            <person name="Zimin A.V."/>
            <person name="Clark K.F."/>
            <person name="Kohn A.B."/>
            <person name="Sadowski N."/>
            <person name="Timp W."/>
            <person name="Ptitsyn A."/>
            <person name="Khanna P."/>
            <person name="Romanova D.Y."/>
            <person name="Williams P."/>
            <person name="Greenwood S.J."/>
            <person name="Moroz L.L."/>
            <person name="Walt D.R."/>
            <person name="Bodnar A.G."/>
        </authorList>
    </citation>
    <scope>NUCLEOTIDE SEQUENCE</scope>
    <source>
        <strain evidence="2">GMGI-L3</strain>
    </source>
</reference>
<dbReference type="EMBL" id="JAHLQT010044109">
    <property type="protein sequence ID" value="KAG7154711.1"/>
    <property type="molecule type" value="Genomic_DNA"/>
</dbReference>
<dbReference type="Proteomes" id="UP000747542">
    <property type="component" value="Unassembled WGS sequence"/>
</dbReference>
<organism evidence="2 3">
    <name type="scientific">Homarus americanus</name>
    <name type="common">American lobster</name>
    <dbReference type="NCBI Taxonomy" id="6706"/>
    <lineage>
        <taxon>Eukaryota</taxon>
        <taxon>Metazoa</taxon>
        <taxon>Ecdysozoa</taxon>
        <taxon>Arthropoda</taxon>
        <taxon>Crustacea</taxon>
        <taxon>Multicrustacea</taxon>
        <taxon>Malacostraca</taxon>
        <taxon>Eumalacostraca</taxon>
        <taxon>Eucarida</taxon>
        <taxon>Decapoda</taxon>
        <taxon>Pleocyemata</taxon>
        <taxon>Astacidea</taxon>
        <taxon>Nephropoidea</taxon>
        <taxon>Nephropidae</taxon>
        <taxon>Homarus</taxon>
    </lineage>
</organism>